<accession>A0AAV9QDA0</accession>
<feature type="region of interest" description="Disordered" evidence="10">
    <location>
        <begin position="245"/>
        <end position="274"/>
    </location>
</feature>
<feature type="region of interest" description="Disordered" evidence="10">
    <location>
        <begin position="1478"/>
        <end position="1688"/>
    </location>
</feature>
<dbReference type="Pfam" id="PF02928">
    <property type="entry name" value="zf-C5HC2"/>
    <property type="match status" value="1"/>
</dbReference>
<gene>
    <name evidence="15" type="ORF">LTR25_002902</name>
</gene>
<feature type="region of interest" description="Disordered" evidence="10">
    <location>
        <begin position="380"/>
        <end position="467"/>
    </location>
</feature>
<dbReference type="InterPro" id="IPR003347">
    <property type="entry name" value="JmjC_dom"/>
</dbReference>
<evidence type="ECO:0000256" key="6">
    <source>
        <dbReference type="ARBA" id="ARBA00023004"/>
    </source>
</evidence>
<evidence type="ECO:0000313" key="16">
    <source>
        <dbReference type="Proteomes" id="UP001345827"/>
    </source>
</evidence>
<evidence type="ECO:0000256" key="8">
    <source>
        <dbReference type="PROSITE-ProRule" id="PRU00146"/>
    </source>
</evidence>
<feature type="domain" description="PHD-type" evidence="11">
    <location>
        <begin position="462"/>
        <end position="511"/>
    </location>
</feature>
<evidence type="ECO:0000259" key="14">
    <source>
        <dbReference type="PROSITE" id="PS51184"/>
    </source>
</evidence>
<dbReference type="CDD" id="cd16100">
    <property type="entry name" value="ARID"/>
    <property type="match status" value="1"/>
</dbReference>
<dbReference type="Proteomes" id="UP001345827">
    <property type="component" value="Unassembled WGS sequence"/>
</dbReference>
<dbReference type="InterPro" id="IPR004198">
    <property type="entry name" value="Znf_C5HC2"/>
</dbReference>
<evidence type="ECO:0000256" key="7">
    <source>
        <dbReference type="ARBA" id="ARBA00023242"/>
    </source>
</evidence>
<dbReference type="InterPro" id="IPR036431">
    <property type="entry name" value="ARID_dom_sf"/>
</dbReference>
<dbReference type="InterPro" id="IPR019787">
    <property type="entry name" value="Znf_PHD-finger"/>
</dbReference>
<evidence type="ECO:0000256" key="5">
    <source>
        <dbReference type="ARBA" id="ARBA00022833"/>
    </source>
</evidence>
<dbReference type="GO" id="GO:0000785">
    <property type="term" value="C:chromatin"/>
    <property type="evidence" value="ECO:0007669"/>
    <property type="project" value="TreeGrafter"/>
</dbReference>
<dbReference type="EMBL" id="JAXLQG010000004">
    <property type="protein sequence ID" value="KAK5541125.1"/>
    <property type="molecule type" value="Genomic_DNA"/>
</dbReference>
<dbReference type="GO" id="GO:0003677">
    <property type="term" value="F:DNA binding"/>
    <property type="evidence" value="ECO:0007669"/>
    <property type="project" value="InterPro"/>
</dbReference>
<keyword evidence="4 8" id="KW-0863">Zinc-finger</keyword>
<dbReference type="Pfam" id="PF00628">
    <property type="entry name" value="PHD"/>
    <property type="match status" value="2"/>
</dbReference>
<dbReference type="GO" id="GO:0006355">
    <property type="term" value="P:regulation of DNA-templated transcription"/>
    <property type="evidence" value="ECO:0007669"/>
    <property type="project" value="TreeGrafter"/>
</dbReference>
<dbReference type="SUPFAM" id="SSF46774">
    <property type="entry name" value="ARID-like"/>
    <property type="match status" value="1"/>
</dbReference>
<evidence type="ECO:0000313" key="15">
    <source>
        <dbReference type="EMBL" id="KAK5541125.1"/>
    </source>
</evidence>
<keyword evidence="3" id="KW-0677">Repeat</keyword>
<dbReference type="InterPro" id="IPR013083">
    <property type="entry name" value="Znf_RING/FYVE/PHD"/>
</dbReference>
<dbReference type="Pfam" id="PF08429">
    <property type="entry name" value="PLU-1"/>
    <property type="match status" value="1"/>
</dbReference>
<feature type="domain" description="JmjC" evidence="14">
    <location>
        <begin position="603"/>
        <end position="769"/>
    </location>
</feature>
<evidence type="ECO:0000259" key="11">
    <source>
        <dbReference type="PROSITE" id="PS50016"/>
    </source>
</evidence>
<organism evidence="15 16">
    <name type="scientific">Vermiconidia calcicola</name>
    <dbReference type="NCBI Taxonomy" id="1690605"/>
    <lineage>
        <taxon>Eukaryota</taxon>
        <taxon>Fungi</taxon>
        <taxon>Dikarya</taxon>
        <taxon>Ascomycota</taxon>
        <taxon>Pezizomycotina</taxon>
        <taxon>Dothideomycetes</taxon>
        <taxon>Dothideomycetidae</taxon>
        <taxon>Mycosphaerellales</taxon>
        <taxon>Extremaceae</taxon>
        <taxon>Vermiconidia</taxon>
    </lineage>
</organism>
<proteinExistence type="predicted"/>
<dbReference type="GO" id="GO:0005634">
    <property type="term" value="C:nucleus"/>
    <property type="evidence" value="ECO:0007669"/>
    <property type="project" value="UniProtKB-SubCell"/>
</dbReference>
<evidence type="ECO:0008006" key="17">
    <source>
        <dbReference type="Google" id="ProtNLM"/>
    </source>
</evidence>
<comment type="caution">
    <text evidence="15">The sequence shown here is derived from an EMBL/GenBank/DDBJ whole genome shotgun (WGS) entry which is preliminary data.</text>
</comment>
<dbReference type="Gene3D" id="2.60.120.650">
    <property type="entry name" value="Cupin"/>
    <property type="match status" value="1"/>
</dbReference>
<dbReference type="InterPro" id="IPR001606">
    <property type="entry name" value="ARID_dom"/>
</dbReference>
<evidence type="ECO:0000256" key="4">
    <source>
        <dbReference type="ARBA" id="ARBA00022771"/>
    </source>
</evidence>
<dbReference type="InterPro" id="IPR011011">
    <property type="entry name" value="Znf_FYVE_PHD"/>
</dbReference>
<reference evidence="15 16" key="1">
    <citation type="submission" date="2023-06" db="EMBL/GenBank/DDBJ databases">
        <title>Black Yeasts Isolated from many extreme environments.</title>
        <authorList>
            <person name="Coleine C."/>
            <person name="Stajich J.E."/>
            <person name="Selbmann L."/>
        </authorList>
    </citation>
    <scope>NUCLEOTIDE SEQUENCE [LARGE SCALE GENOMIC DNA]</scope>
    <source>
        <strain evidence="15 16">CCFEE 5887</strain>
    </source>
</reference>
<dbReference type="InterPro" id="IPR003349">
    <property type="entry name" value="JmjN"/>
</dbReference>
<dbReference type="GO" id="GO:0034647">
    <property type="term" value="F:histone H3K4me/H3K4me2/H3K4me3 demethylase activity"/>
    <property type="evidence" value="ECO:0007669"/>
    <property type="project" value="TreeGrafter"/>
</dbReference>
<dbReference type="SMART" id="SM00545">
    <property type="entry name" value="JmjN"/>
    <property type="match status" value="1"/>
</dbReference>
<feature type="domain" description="ARID" evidence="12">
    <location>
        <begin position="140"/>
        <end position="233"/>
    </location>
</feature>
<feature type="compositionally biased region" description="Basic and acidic residues" evidence="10">
    <location>
        <begin position="1503"/>
        <end position="1517"/>
    </location>
</feature>
<feature type="compositionally biased region" description="Polar residues" evidence="10">
    <location>
        <begin position="446"/>
        <end position="455"/>
    </location>
</feature>
<dbReference type="Pfam" id="PF02375">
    <property type="entry name" value="JmjN"/>
    <property type="match status" value="1"/>
</dbReference>
<feature type="coiled-coil region" evidence="9">
    <location>
        <begin position="1191"/>
        <end position="1218"/>
    </location>
</feature>
<dbReference type="InterPro" id="IPR001965">
    <property type="entry name" value="Znf_PHD"/>
</dbReference>
<evidence type="ECO:0000256" key="3">
    <source>
        <dbReference type="ARBA" id="ARBA00022737"/>
    </source>
</evidence>
<dbReference type="PANTHER" id="PTHR10694">
    <property type="entry name" value="LYSINE-SPECIFIC DEMETHYLASE"/>
    <property type="match status" value="1"/>
</dbReference>
<evidence type="ECO:0000259" key="12">
    <source>
        <dbReference type="PROSITE" id="PS51011"/>
    </source>
</evidence>
<evidence type="ECO:0000256" key="1">
    <source>
        <dbReference type="ARBA" id="ARBA00004123"/>
    </source>
</evidence>
<dbReference type="Pfam" id="PF02373">
    <property type="entry name" value="JmjC"/>
    <property type="match status" value="1"/>
</dbReference>
<keyword evidence="9" id="KW-0175">Coiled coil</keyword>
<dbReference type="PROSITE" id="PS51184">
    <property type="entry name" value="JMJC"/>
    <property type="match status" value="1"/>
</dbReference>
<dbReference type="SMART" id="SM00501">
    <property type="entry name" value="BRIGHT"/>
    <property type="match status" value="1"/>
</dbReference>
<dbReference type="GO" id="GO:0008270">
    <property type="term" value="F:zinc ion binding"/>
    <property type="evidence" value="ECO:0007669"/>
    <property type="project" value="UniProtKB-KW"/>
</dbReference>
<dbReference type="FunFam" id="1.10.150.60:FF:000010">
    <property type="entry name" value="PHD transcription factor (Rum1)"/>
    <property type="match status" value="1"/>
</dbReference>
<dbReference type="PROSITE" id="PS50016">
    <property type="entry name" value="ZF_PHD_2"/>
    <property type="match status" value="2"/>
</dbReference>
<dbReference type="Pfam" id="PF01388">
    <property type="entry name" value="ARID"/>
    <property type="match status" value="1"/>
</dbReference>
<dbReference type="PANTHER" id="PTHR10694:SF33">
    <property type="entry name" value="LYSINE-SPECIFIC DEMETHYLASE 5"/>
    <property type="match status" value="1"/>
</dbReference>
<name>A0AAV9QDA0_9PEZI</name>
<dbReference type="InterPro" id="IPR019786">
    <property type="entry name" value="Zinc_finger_PHD-type_CS"/>
</dbReference>
<sequence>MVAPPSTGGVAPATTAAKASSTTRMNGAAPSMATPAFPYSARHAPPLDLRTVERKGDPASRDPLARSRPYGLLEAPTYRPTEAEFRDPMAYIRSIAPNASKFGICKIIPPESWNPDFAIDTERFHFRTRRQEINLVEGGNRTNLNYLDQLAKFHKQYGQHLNRFPSVDKRPLDLFKLKKAVEVRGGFERVCKDKKWAEIGRDLGYSGKIMSSLSTSLKNSYQRWLHPYEEWLKYAKPGVQLQMENEQGGSYSPSVAPHLSPMTHLPPPPQSAPPAMVMAEPSQFAATPQNGPMHTTPTPMPQPVPMPPAAPTPQTRPVSTSGFTAVNSGFAAVNSPSGFTAVNTLNTLPPPIVKSEVNGVAPLAQSQAQSFIPVNAPTVTTVSAGSPVPNGVSNPLKRAMSHDSLNGESGSEGMHGDQDGPNGRRSKRPKKDGLPTIPGNHIPAMRSSTPQVRSKSTPRRHGDKCEKCGKPEHKESILVCDSCDLGYHMNCVDPALTLAPEEWHCPKCLVGTNDYGFEEGSVYSLKQFQEKANSFKDHYFGTRMPFDPVTNTQRRPTEDDIEREFWRLVEDITESVEVEYGADIHSTTHGSGFPTVEKQPLNSYSKDPWNLNVMPFLEDSLFRHIKGDISGMTVPWLYVGMCFSTFCWHNEDHYAYSANFQHFGATKTWYGIPGSHAPRFEEAMRKAVPELFETQPDLLFQLVTILPPNQLRKAGVDVYACDQRAGQFVITFPQAYHAGFNHGFNFNEAVNFAPADWEPFGELGVQRLQEFRRQPCFCHDELLFTAAHSDPTIKTAKWLGPALERTLGRELVERTNLINTHQTLCPHDDCAFDTLAPEPSEACGLIIKIDNSDLEEEEYQCCYCKAFSYLSQFRCHRSGKVACLLHPLRAECCSDTDQERMRGPNHSLVLRYTNQELRNVVQKVVDKANVPETWETKLEALLAEDARPSLKAMHSLLSEGEKIPFALNGLEDLAEFVKRCDQWVDEANLYLTRKQQNRRKNEKVWRRSSLRTGKGEEKDGEQQLTLERMKELIEAGEQLGFSTPQLENLQEKVTLIDDWRANVRRIVSGLSQPGLEELEALLEEGRGFSASMPELTSLEKIHARTQWLDEGRQVRKDVHCKTLDECRKLLERLEELDISPQVPEAAYLKEVVGHGEYWEMKARELMAAEDVHYPQLESFHGQVTTQAFPVNKDVLEQMDQILAKNREAKRQIITLVERSHDSDFRKRPMYAHVRDVVKSFEDLNGKPHGAADLEKELRRHEDWMRKGKKLFGKANAPLHILEQHMKFVEEKNGFCFDLNDTFRPPVEPASREASPADGREKGQLGEDEKPVFCICRQPEAGLMIECEICHDWYHAKCLKLARGKVKEYEMFTCPICDWRVKIPRDAARPKLEDLQGWQDEIPELPFQPEEEELLRRIVDKAQSFRDFLGQYTNGNALCRTIDEMPEMLFYLRKIEGAEVLLAYETNLFRQELHKWQPIAPEPPPILNQSMSTRKPRPTKQQKLMKELGVEKPEDLPPHLRTKTYVRRKTQESFMTGPLLPKPSTQSPSAPGSAASPSQSQSAGNADTPGTGQRQGSTGTAGPSGTIEPGYIAGSVSYGNAFGGDRPASFPPNTPSPMFSPTREQPPKVLKDPMMPTFTGDTVEDAGTHDPSFPLFRPNIGLDPDDDLRNGLANASPHETNSGRGGSLPAVEYDHMFLDMTHQDGEGTNDAVPSLEHETSHASEALDLIRTASNDSVNDNAELEDGDNVSKHFDDFLNGDEQN</sequence>
<protein>
    <recommendedName>
        <fullName evidence="17">Histone demethylase JARID1</fullName>
    </recommendedName>
</protein>
<evidence type="ECO:0000256" key="10">
    <source>
        <dbReference type="SAM" id="MobiDB-lite"/>
    </source>
</evidence>
<feature type="compositionally biased region" description="Low complexity" evidence="10">
    <location>
        <begin position="1"/>
        <end position="23"/>
    </location>
</feature>
<dbReference type="PROSITE" id="PS51011">
    <property type="entry name" value="ARID"/>
    <property type="match status" value="1"/>
</dbReference>
<dbReference type="PROSITE" id="PS01359">
    <property type="entry name" value="ZF_PHD_1"/>
    <property type="match status" value="2"/>
</dbReference>
<keyword evidence="16" id="KW-1185">Reference proteome</keyword>
<dbReference type="Gene3D" id="3.30.40.10">
    <property type="entry name" value="Zinc/RING finger domain, C3HC4 (zinc finger)"/>
    <property type="match status" value="2"/>
</dbReference>
<keyword evidence="7" id="KW-0539">Nucleus</keyword>
<dbReference type="FunFam" id="2.60.120.650:FF:000014">
    <property type="entry name" value="PHD transcription factor (Rum1)"/>
    <property type="match status" value="1"/>
</dbReference>
<dbReference type="SMART" id="SM00249">
    <property type="entry name" value="PHD"/>
    <property type="match status" value="2"/>
</dbReference>
<dbReference type="SMART" id="SM00558">
    <property type="entry name" value="JmjC"/>
    <property type="match status" value="1"/>
</dbReference>
<dbReference type="Gene3D" id="1.10.150.60">
    <property type="entry name" value="ARID DNA-binding domain"/>
    <property type="match status" value="1"/>
</dbReference>
<feature type="region of interest" description="Disordered" evidence="10">
    <location>
        <begin position="1"/>
        <end position="46"/>
    </location>
</feature>
<dbReference type="InterPro" id="IPR013637">
    <property type="entry name" value="Lys_sp_deMease-like_dom"/>
</dbReference>
<dbReference type="PROSITE" id="PS51183">
    <property type="entry name" value="JMJN"/>
    <property type="match status" value="1"/>
</dbReference>
<comment type="subcellular location">
    <subcellularLocation>
        <location evidence="1">Nucleus</location>
    </subcellularLocation>
</comment>
<keyword evidence="6" id="KW-0408">Iron</keyword>
<evidence type="ECO:0000259" key="13">
    <source>
        <dbReference type="PROSITE" id="PS51183"/>
    </source>
</evidence>
<feature type="domain" description="PHD-type" evidence="11">
    <location>
        <begin position="1330"/>
        <end position="1379"/>
    </location>
</feature>
<dbReference type="CDD" id="cd15543">
    <property type="entry name" value="PHD_RSF1"/>
    <property type="match status" value="1"/>
</dbReference>
<feature type="domain" description="JmjN" evidence="13">
    <location>
        <begin position="75"/>
        <end position="116"/>
    </location>
</feature>
<feature type="region of interest" description="Disordered" evidence="10">
    <location>
        <begin position="1700"/>
        <end position="1762"/>
    </location>
</feature>
<dbReference type="SUPFAM" id="SSF51197">
    <property type="entry name" value="Clavaminate synthase-like"/>
    <property type="match status" value="1"/>
</dbReference>
<dbReference type="SUPFAM" id="SSF57903">
    <property type="entry name" value="FYVE/PHD zinc finger"/>
    <property type="match status" value="2"/>
</dbReference>
<feature type="compositionally biased region" description="Polar residues" evidence="10">
    <location>
        <begin position="1563"/>
        <end position="1582"/>
    </location>
</feature>
<evidence type="ECO:0000256" key="9">
    <source>
        <dbReference type="SAM" id="Coils"/>
    </source>
</evidence>
<dbReference type="CDD" id="cd15518">
    <property type="entry name" value="PHD_Ecm5p_Lid2p_like"/>
    <property type="match status" value="1"/>
</dbReference>
<evidence type="ECO:0000256" key="2">
    <source>
        <dbReference type="ARBA" id="ARBA00022723"/>
    </source>
</evidence>
<dbReference type="SMART" id="SM01014">
    <property type="entry name" value="ARID"/>
    <property type="match status" value="1"/>
</dbReference>
<keyword evidence="5" id="KW-0862">Zinc</keyword>
<keyword evidence="2" id="KW-0479">Metal-binding</keyword>
<feature type="compositionally biased region" description="Low complexity" evidence="10">
    <location>
        <begin position="1542"/>
        <end position="1562"/>
    </location>
</feature>